<dbReference type="GeneID" id="25318339"/>
<dbReference type="RefSeq" id="XP_013326597.1">
    <property type="nucleotide sequence ID" value="XM_013471143.1"/>
</dbReference>
<evidence type="ECO:0000313" key="4">
    <source>
        <dbReference type="Proteomes" id="UP000053958"/>
    </source>
</evidence>
<feature type="compositionally biased region" description="Low complexity" evidence="1">
    <location>
        <begin position="112"/>
        <end position="141"/>
    </location>
</feature>
<feature type="compositionally biased region" description="Polar residues" evidence="1">
    <location>
        <begin position="207"/>
        <end position="234"/>
    </location>
</feature>
<feature type="compositionally biased region" description="Low complexity" evidence="1">
    <location>
        <begin position="1"/>
        <end position="66"/>
    </location>
</feature>
<evidence type="ECO:0000256" key="1">
    <source>
        <dbReference type="SAM" id="MobiDB-lite"/>
    </source>
</evidence>
<dbReference type="Proteomes" id="UP000053958">
    <property type="component" value="Unassembled WGS sequence"/>
</dbReference>
<dbReference type="OrthoDB" id="5411678at2759"/>
<feature type="transmembrane region" description="Helical" evidence="2">
    <location>
        <begin position="148"/>
        <end position="170"/>
    </location>
</feature>
<sequence>MAANPGTSAVAPVATTPPAQQTPSASPGSATPTTSSSSTTSESSTSSTTSTTTSTSTSSSTSETSSTPPPPTTTPTPVITQATSMVTLTTSNGGALTTIIITSTASPEPTDTQSRSNSATATATSGAALPTVSDASQSSGGLSAGGTIAVAVVVPVASVTLIICVLIWWWRKHKAKKLAEEQRRKEVEEYGFNPNNDPTLPGMASTYGESESNSGYRGWGTTSNPRKPSTNLSSGVGLAMSENGSAGYHHHAASPSDGTVQYSDGQGRPESGDADALAALGTGPAASNNRTTDIHRGPSNASSTYSAGNHSEGSEDGHMASSPPGAHYYDEGNPYYNDIHGQGPYDHGYGGAPPVIRDVQARRNTRIENPTIFPQQGNAGIAQNF</sequence>
<name>A0A0F4YPF1_RASE3</name>
<keyword evidence="2" id="KW-1133">Transmembrane helix</keyword>
<feature type="region of interest" description="Disordered" evidence="1">
    <location>
        <begin position="1"/>
        <end position="79"/>
    </location>
</feature>
<dbReference type="EMBL" id="LASV01000300">
    <property type="protein sequence ID" value="KKA19985.1"/>
    <property type="molecule type" value="Genomic_DNA"/>
</dbReference>
<accession>A0A0F4YPF1</accession>
<keyword evidence="2" id="KW-0812">Transmembrane</keyword>
<evidence type="ECO:0000313" key="3">
    <source>
        <dbReference type="EMBL" id="KKA19985.1"/>
    </source>
</evidence>
<gene>
    <name evidence="3" type="ORF">T310_6019</name>
</gene>
<keyword evidence="2" id="KW-0472">Membrane</keyword>
<comment type="caution">
    <text evidence="3">The sequence shown here is derived from an EMBL/GenBank/DDBJ whole genome shotgun (WGS) entry which is preliminary data.</text>
</comment>
<evidence type="ECO:0000256" key="2">
    <source>
        <dbReference type="SAM" id="Phobius"/>
    </source>
</evidence>
<proteinExistence type="predicted"/>
<dbReference type="STRING" id="1408163.A0A0F4YPF1"/>
<feature type="compositionally biased region" description="Low complexity" evidence="1">
    <location>
        <begin position="274"/>
        <end position="286"/>
    </location>
</feature>
<reference evidence="3 4" key="1">
    <citation type="submission" date="2015-04" db="EMBL/GenBank/DDBJ databases">
        <authorList>
            <person name="Heijne W.H."/>
            <person name="Fedorova N.D."/>
            <person name="Nierman W.C."/>
            <person name="Vollebregt A.W."/>
            <person name="Zhao Z."/>
            <person name="Wu L."/>
            <person name="Kumar M."/>
            <person name="Stam H."/>
            <person name="van den Berg M.A."/>
            <person name="Pel H.J."/>
        </authorList>
    </citation>
    <scope>NUCLEOTIDE SEQUENCE [LARGE SCALE GENOMIC DNA]</scope>
    <source>
        <strain evidence="3 4">CBS 393.64</strain>
    </source>
</reference>
<protein>
    <submittedName>
        <fullName evidence="3">Uncharacterized protein</fullName>
    </submittedName>
</protein>
<organism evidence="3 4">
    <name type="scientific">Rasamsonia emersonii (strain ATCC 16479 / CBS 393.64 / IMI 116815)</name>
    <dbReference type="NCBI Taxonomy" id="1408163"/>
    <lineage>
        <taxon>Eukaryota</taxon>
        <taxon>Fungi</taxon>
        <taxon>Dikarya</taxon>
        <taxon>Ascomycota</taxon>
        <taxon>Pezizomycotina</taxon>
        <taxon>Eurotiomycetes</taxon>
        <taxon>Eurotiomycetidae</taxon>
        <taxon>Eurotiales</taxon>
        <taxon>Trichocomaceae</taxon>
        <taxon>Rasamsonia</taxon>
    </lineage>
</organism>
<dbReference type="AlphaFoldDB" id="A0A0F4YPF1"/>
<feature type="region of interest" description="Disordered" evidence="1">
    <location>
        <begin position="104"/>
        <end position="141"/>
    </location>
</feature>
<feature type="compositionally biased region" description="Polar residues" evidence="1">
    <location>
        <begin position="299"/>
        <end position="311"/>
    </location>
</feature>
<keyword evidence="4" id="KW-1185">Reference proteome</keyword>
<feature type="region of interest" description="Disordered" evidence="1">
    <location>
        <begin position="190"/>
        <end position="355"/>
    </location>
</feature>